<gene>
    <name evidence="1" type="ORF">BDY19DRAFT_992924</name>
</gene>
<organism evidence="1 2">
    <name type="scientific">Irpex rosettiformis</name>
    <dbReference type="NCBI Taxonomy" id="378272"/>
    <lineage>
        <taxon>Eukaryota</taxon>
        <taxon>Fungi</taxon>
        <taxon>Dikarya</taxon>
        <taxon>Basidiomycota</taxon>
        <taxon>Agaricomycotina</taxon>
        <taxon>Agaricomycetes</taxon>
        <taxon>Polyporales</taxon>
        <taxon>Irpicaceae</taxon>
        <taxon>Irpex</taxon>
    </lineage>
</organism>
<dbReference type="EMBL" id="MU274909">
    <property type="protein sequence ID" value="KAI0089986.1"/>
    <property type="molecule type" value="Genomic_DNA"/>
</dbReference>
<name>A0ACB8U6Z2_9APHY</name>
<keyword evidence="2" id="KW-1185">Reference proteome</keyword>
<dbReference type="Proteomes" id="UP001055072">
    <property type="component" value="Unassembled WGS sequence"/>
</dbReference>
<evidence type="ECO:0000313" key="2">
    <source>
        <dbReference type="Proteomes" id="UP001055072"/>
    </source>
</evidence>
<evidence type="ECO:0000313" key="1">
    <source>
        <dbReference type="EMBL" id="KAI0089986.1"/>
    </source>
</evidence>
<comment type="caution">
    <text evidence="1">The sequence shown here is derived from an EMBL/GenBank/DDBJ whole genome shotgun (WGS) entry which is preliminary data.</text>
</comment>
<protein>
    <submittedName>
        <fullName evidence="1">Uncharacterized protein</fullName>
    </submittedName>
</protein>
<feature type="non-terminal residue" evidence="1">
    <location>
        <position position="1"/>
    </location>
</feature>
<reference evidence="1" key="1">
    <citation type="journal article" date="2021" name="Environ. Microbiol.">
        <title>Gene family expansions and transcriptome signatures uncover fungal adaptations to wood decay.</title>
        <authorList>
            <person name="Hage H."/>
            <person name="Miyauchi S."/>
            <person name="Viragh M."/>
            <person name="Drula E."/>
            <person name="Min B."/>
            <person name="Chaduli D."/>
            <person name="Navarro D."/>
            <person name="Favel A."/>
            <person name="Norest M."/>
            <person name="Lesage-Meessen L."/>
            <person name="Balint B."/>
            <person name="Merenyi Z."/>
            <person name="de Eugenio L."/>
            <person name="Morin E."/>
            <person name="Martinez A.T."/>
            <person name="Baldrian P."/>
            <person name="Stursova M."/>
            <person name="Martinez M.J."/>
            <person name="Novotny C."/>
            <person name="Magnuson J.K."/>
            <person name="Spatafora J.W."/>
            <person name="Maurice S."/>
            <person name="Pangilinan J."/>
            <person name="Andreopoulos W."/>
            <person name="LaButti K."/>
            <person name="Hundley H."/>
            <person name="Na H."/>
            <person name="Kuo A."/>
            <person name="Barry K."/>
            <person name="Lipzen A."/>
            <person name="Henrissat B."/>
            <person name="Riley R."/>
            <person name="Ahrendt S."/>
            <person name="Nagy L.G."/>
            <person name="Grigoriev I.V."/>
            <person name="Martin F."/>
            <person name="Rosso M.N."/>
        </authorList>
    </citation>
    <scope>NUCLEOTIDE SEQUENCE</scope>
    <source>
        <strain evidence="1">CBS 384.51</strain>
    </source>
</reference>
<sequence length="123" mass="12947">LPAKALPADCSRSYKVNDGDTCDIISAKESVSTYQLALVNKGVIDSGCDNLFVGEVICLGIIGQDCTTVHTVKNGNTCDAIEEWAGIDFATLLANNKNINNQCSNLRSGEVLCTASSVIPYSG</sequence>
<accession>A0ACB8U6Z2</accession>
<proteinExistence type="predicted"/>